<evidence type="ECO:0000256" key="3">
    <source>
        <dbReference type="ARBA" id="ARBA00022692"/>
    </source>
</evidence>
<evidence type="ECO:0000259" key="7">
    <source>
        <dbReference type="Pfam" id="PF01292"/>
    </source>
</evidence>
<reference evidence="9" key="1">
    <citation type="submission" date="2016-11" db="EMBL/GenBank/DDBJ databases">
        <authorList>
            <person name="Varghese N."/>
            <person name="Submissions S."/>
        </authorList>
    </citation>
    <scope>NUCLEOTIDE SEQUENCE [LARGE SCALE GENOMIC DNA]</scope>
    <source>
        <strain evidence="9">DSM 11792</strain>
    </source>
</reference>
<keyword evidence="2" id="KW-1003">Cell membrane</keyword>
<dbReference type="InterPro" id="IPR016174">
    <property type="entry name" value="Di-haem_cyt_TM"/>
</dbReference>
<keyword evidence="5 6" id="KW-0472">Membrane</keyword>
<dbReference type="GO" id="GO:0022904">
    <property type="term" value="P:respiratory electron transport chain"/>
    <property type="evidence" value="ECO:0007669"/>
    <property type="project" value="InterPro"/>
</dbReference>
<dbReference type="SUPFAM" id="SSF81342">
    <property type="entry name" value="Transmembrane di-heme cytochromes"/>
    <property type="match status" value="1"/>
</dbReference>
<proteinExistence type="predicted"/>
<evidence type="ECO:0000313" key="9">
    <source>
        <dbReference type="Proteomes" id="UP000184196"/>
    </source>
</evidence>
<feature type="transmembrane region" description="Helical" evidence="6">
    <location>
        <begin position="63"/>
        <end position="88"/>
    </location>
</feature>
<sequence length="244" mass="28043">MVDRIREKDKKIRRHSASVLFVHWAVAISTILLIFSGIGQMPVYRRYMIYKIPGLGWSADFAATLYLHYVAAAVLMFAVAYHIVFHVLRREYGILPRRGDLKESYMIIRAMFTGGKEPPSDKFLAEQRLAYAYIGFWLLVIIVTGIVKVLKNLPGINFPGNTMIWVTDIHTFATFMLIFGILAHLAAFLFKANRPLLRGMFTGKVDLEYVKHRHPLWYDRLVKKRAPSPGSRERSANLPQDMTV</sequence>
<dbReference type="InterPro" id="IPR011577">
    <property type="entry name" value="Cyt_b561_bac/Ni-Hgenase"/>
</dbReference>
<evidence type="ECO:0000256" key="6">
    <source>
        <dbReference type="SAM" id="Phobius"/>
    </source>
</evidence>
<dbReference type="Proteomes" id="UP000184196">
    <property type="component" value="Unassembled WGS sequence"/>
</dbReference>
<dbReference type="PANTHER" id="PTHR30485">
    <property type="entry name" value="NI/FE-HYDROGENASE 1 B-TYPE CYTOCHROME SUBUNIT"/>
    <property type="match status" value="1"/>
</dbReference>
<dbReference type="InterPro" id="IPR051542">
    <property type="entry name" value="Hydrogenase_cytochrome"/>
</dbReference>
<dbReference type="EMBL" id="FQUW01000007">
    <property type="protein sequence ID" value="SHE60460.1"/>
    <property type="molecule type" value="Genomic_DNA"/>
</dbReference>
<dbReference type="PANTHER" id="PTHR30485:SF1">
    <property type="entry name" value="CYTOCHROME YDHU-RELATED"/>
    <property type="match status" value="1"/>
</dbReference>
<feature type="domain" description="Cytochrome b561 bacterial/Ni-hydrogenase" evidence="7">
    <location>
        <begin position="14"/>
        <end position="203"/>
    </location>
</feature>
<dbReference type="AlphaFoldDB" id="A0A1M4UV30"/>
<name>A0A1M4UV30_9FIRM</name>
<feature type="transmembrane region" description="Helical" evidence="6">
    <location>
        <begin position="130"/>
        <end position="149"/>
    </location>
</feature>
<keyword evidence="3 6" id="KW-0812">Transmembrane</keyword>
<comment type="subcellular location">
    <subcellularLocation>
        <location evidence="1">Cell membrane</location>
        <topology evidence="1">Multi-pass membrane protein</topology>
    </subcellularLocation>
</comment>
<accession>A0A1M4UV30</accession>
<protein>
    <submittedName>
        <fullName evidence="8">Formate dehydrogenase, gamma subunit</fullName>
    </submittedName>
</protein>
<dbReference type="RefSeq" id="WP_073163053.1">
    <property type="nucleotide sequence ID" value="NZ_FQUW01000007.1"/>
</dbReference>
<dbReference type="GO" id="GO:0020037">
    <property type="term" value="F:heme binding"/>
    <property type="evidence" value="ECO:0007669"/>
    <property type="project" value="TreeGrafter"/>
</dbReference>
<evidence type="ECO:0000256" key="1">
    <source>
        <dbReference type="ARBA" id="ARBA00004651"/>
    </source>
</evidence>
<feature type="transmembrane region" description="Helical" evidence="6">
    <location>
        <begin position="21"/>
        <end position="43"/>
    </location>
</feature>
<evidence type="ECO:0000256" key="2">
    <source>
        <dbReference type="ARBA" id="ARBA00022475"/>
    </source>
</evidence>
<keyword evidence="4 6" id="KW-1133">Transmembrane helix</keyword>
<evidence type="ECO:0000256" key="5">
    <source>
        <dbReference type="ARBA" id="ARBA00023136"/>
    </source>
</evidence>
<keyword evidence="9" id="KW-1185">Reference proteome</keyword>
<dbReference type="Gene3D" id="1.20.950.20">
    <property type="entry name" value="Transmembrane di-heme cytochromes, Chain C"/>
    <property type="match status" value="1"/>
</dbReference>
<gene>
    <name evidence="8" type="ORF">SAMN02745218_00576</name>
</gene>
<organism evidence="8 9">
    <name type="scientific">Desulfofundulus australicus DSM 11792</name>
    <dbReference type="NCBI Taxonomy" id="1121425"/>
    <lineage>
        <taxon>Bacteria</taxon>
        <taxon>Bacillati</taxon>
        <taxon>Bacillota</taxon>
        <taxon>Clostridia</taxon>
        <taxon>Eubacteriales</taxon>
        <taxon>Peptococcaceae</taxon>
        <taxon>Desulfofundulus</taxon>
    </lineage>
</organism>
<dbReference type="GO" id="GO:0005886">
    <property type="term" value="C:plasma membrane"/>
    <property type="evidence" value="ECO:0007669"/>
    <property type="project" value="UniProtKB-SubCell"/>
</dbReference>
<evidence type="ECO:0000313" key="8">
    <source>
        <dbReference type="EMBL" id="SHE60460.1"/>
    </source>
</evidence>
<evidence type="ECO:0000256" key="4">
    <source>
        <dbReference type="ARBA" id="ARBA00022989"/>
    </source>
</evidence>
<dbReference type="GO" id="GO:0009055">
    <property type="term" value="F:electron transfer activity"/>
    <property type="evidence" value="ECO:0007669"/>
    <property type="project" value="InterPro"/>
</dbReference>
<dbReference type="Pfam" id="PF01292">
    <property type="entry name" value="Ni_hydr_CYTB"/>
    <property type="match status" value="1"/>
</dbReference>
<feature type="transmembrane region" description="Helical" evidence="6">
    <location>
        <begin position="169"/>
        <end position="190"/>
    </location>
</feature>
<dbReference type="OrthoDB" id="9787143at2"/>